<dbReference type="InterPro" id="IPR050126">
    <property type="entry name" value="Ap4A_hydrolase"/>
</dbReference>
<evidence type="ECO:0000313" key="2">
    <source>
        <dbReference type="EMBL" id="OUD08146.1"/>
    </source>
</evidence>
<dbReference type="EMBL" id="MSPP01000008">
    <property type="protein sequence ID" value="OUD08146.1"/>
    <property type="molecule type" value="Genomic_DNA"/>
</dbReference>
<reference evidence="2 3" key="1">
    <citation type="submission" date="2016-12" db="EMBL/GenBank/DDBJ databases">
        <title>The draft genome sequence of HSLHS2.</title>
        <authorList>
            <person name="Hu D."/>
            <person name="Wang L."/>
            <person name="Shao Z."/>
        </authorList>
    </citation>
    <scope>NUCLEOTIDE SEQUENCE [LARGE SCALE GENOMIC DNA]</scope>
    <source>
        <strain evidence="2">MCCC 1A06712</strain>
    </source>
</reference>
<keyword evidence="3" id="KW-1185">Reference proteome</keyword>
<dbReference type="PANTHER" id="PTHR42850">
    <property type="entry name" value="METALLOPHOSPHOESTERASE"/>
    <property type="match status" value="1"/>
</dbReference>
<protein>
    <recommendedName>
        <fullName evidence="1">Calcineurin-like phosphoesterase domain-containing protein</fullName>
    </recommendedName>
</protein>
<dbReference type="PANTHER" id="PTHR42850:SF4">
    <property type="entry name" value="ZINC-DEPENDENT ENDOPOLYPHOSPHATASE"/>
    <property type="match status" value="1"/>
</dbReference>
<dbReference type="SUPFAM" id="SSF56300">
    <property type="entry name" value="Metallo-dependent phosphatases"/>
    <property type="match status" value="1"/>
</dbReference>
<dbReference type="Gene3D" id="3.60.21.10">
    <property type="match status" value="1"/>
</dbReference>
<dbReference type="OrthoDB" id="9807890at2"/>
<sequence length="269" mass="29473">MLFGRPQMQSTVAHRILRLKQQPAAIYAIGDIHGCLDLYNELEQQIVADGASINGPKLIVCLGDAVDRGPNTAGMLDRLIGPPPENFDRVVLRGNHEDMMVKFIETPERHLNWIDFGGEETLASYGVRPTTEKGFRAETRILKRKLDVGIPDAHRVFLNGLPIALEIGNLRFAHAGYGLGADAAQQSPELLLWGPPEQCDGYSGDEVLVHGHVIVDDVLMTDNRVNVDIGAYQSGRLAAVRFIPGSNDRKLLVSTKPGVKTPVVNLKDD</sequence>
<accession>A0A251WUX3</accession>
<dbReference type="GO" id="GO:0110154">
    <property type="term" value="P:RNA decapping"/>
    <property type="evidence" value="ECO:0007669"/>
    <property type="project" value="TreeGrafter"/>
</dbReference>
<dbReference type="AlphaFoldDB" id="A0A251WUX3"/>
<evidence type="ECO:0000313" key="3">
    <source>
        <dbReference type="Proteomes" id="UP000194664"/>
    </source>
</evidence>
<dbReference type="GO" id="GO:0005737">
    <property type="term" value="C:cytoplasm"/>
    <property type="evidence" value="ECO:0007669"/>
    <property type="project" value="TreeGrafter"/>
</dbReference>
<dbReference type="Pfam" id="PF00149">
    <property type="entry name" value="Metallophos"/>
    <property type="match status" value="1"/>
</dbReference>
<feature type="domain" description="Calcineurin-like phosphoesterase" evidence="1">
    <location>
        <begin position="26"/>
        <end position="119"/>
    </location>
</feature>
<gene>
    <name evidence="2" type="ORF">BVC71_15175</name>
</gene>
<dbReference type="InterPro" id="IPR029052">
    <property type="entry name" value="Metallo-depent_PP-like"/>
</dbReference>
<name>A0A251WUX3_9RHOB</name>
<dbReference type="RefSeq" id="WP_086452540.1">
    <property type="nucleotide sequence ID" value="NZ_MSPP01000008.1"/>
</dbReference>
<proteinExistence type="predicted"/>
<evidence type="ECO:0000259" key="1">
    <source>
        <dbReference type="Pfam" id="PF00149"/>
    </source>
</evidence>
<dbReference type="InterPro" id="IPR004843">
    <property type="entry name" value="Calcineurin-like_PHP"/>
</dbReference>
<organism evidence="2 3">
    <name type="scientific">Marivivens niveibacter</name>
    <dbReference type="NCBI Taxonomy" id="1930667"/>
    <lineage>
        <taxon>Bacteria</taxon>
        <taxon>Pseudomonadati</taxon>
        <taxon>Pseudomonadota</taxon>
        <taxon>Alphaproteobacteria</taxon>
        <taxon>Rhodobacterales</taxon>
        <taxon>Paracoccaceae</taxon>
        <taxon>Marivivens group</taxon>
        <taxon>Marivivens</taxon>
    </lineage>
</organism>
<comment type="caution">
    <text evidence="2">The sequence shown here is derived from an EMBL/GenBank/DDBJ whole genome shotgun (WGS) entry which is preliminary data.</text>
</comment>
<dbReference type="GO" id="GO:0016791">
    <property type="term" value="F:phosphatase activity"/>
    <property type="evidence" value="ECO:0007669"/>
    <property type="project" value="TreeGrafter"/>
</dbReference>
<dbReference type="GO" id="GO:0008803">
    <property type="term" value="F:bis(5'-nucleosyl)-tetraphosphatase (symmetrical) activity"/>
    <property type="evidence" value="ECO:0007669"/>
    <property type="project" value="TreeGrafter"/>
</dbReference>
<dbReference type="Proteomes" id="UP000194664">
    <property type="component" value="Unassembled WGS sequence"/>
</dbReference>